<gene>
    <name evidence="1" type="ORF">A2827_00550</name>
</gene>
<evidence type="ECO:0000313" key="2">
    <source>
        <dbReference type="Proteomes" id="UP000177932"/>
    </source>
</evidence>
<dbReference type="STRING" id="1802158.A2827_00550"/>
<reference evidence="1 2" key="1">
    <citation type="journal article" date="2016" name="Nat. Commun.">
        <title>Thousands of microbial genomes shed light on interconnected biogeochemical processes in an aquifer system.</title>
        <authorList>
            <person name="Anantharaman K."/>
            <person name="Brown C.T."/>
            <person name="Hug L.A."/>
            <person name="Sharon I."/>
            <person name="Castelle C.J."/>
            <person name="Probst A.J."/>
            <person name="Thomas B.C."/>
            <person name="Singh A."/>
            <person name="Wilkins M.J."/>
            <person name="Karaoz U."/>
            <person name="Brodie E.L."/>
            <person name="Williams K.H."/>
            <person name="Hubbard S.S."/>
            <person name="Banfield J.F."/>
        </authorList>
    </citation>
    <scope>NUCLEOTIDE SEQUENCE [LARGE SCALE GENOMIC DNA]</scope>
</reference>
<comment type="caution">
    <text evidence="1">The sequence shown here is derived from an EMBL/GenBank/DDBJ whole genome shotgun (WGS) entry which is preliminary data.</text>
</comment>
<evidence type="ECO:0000313" key="1">
    <source>
        <dbReference type="EMBL" id="OGZ58760.1"/>
    </source>
</evidence>
<name>A0A1G2H8X4_9BACT</name>
<accession>A0A1G2H8X4</accession>
<dbReference type="Proteomes" id="UP000177932">
    <property type="component" value="Unassembled WGS sequence"/>
</dbReference>
<proteinExistence type="predicted"/>
<dbReference type="EMBL" id="MHOD01000001">
    <property type="protein sequence ID" value="OGZ58760.1"/>
    <property type="molecule type" value="Genomic_DNA"/>
</dbReference>
<organism evidence="1 2">
    <name type="scientific">Candidatus Spechtbacteria bacterium RIFCSPHIGHO2_01_FULL_43_30</name>
    <dbReference type="NCBI Taxonomy" id="1802158"/>
    <lineage>
        <taxon>Bacteria</taxon>
        <taxon>Candidatus Spechtiibacteriota</taxon>
    </lineage>
</organism>
<dbReference type="AlphaFoldDB" id="A0A1G2H8X4"/>
<sequence>MQIIIQNPRQNLVNALRQCGYHFERHHIQTSEVSAAKNLGIGGFPRFHCYAKLDDDKNIVINLHLDQKRPSYAGTRTHGGEYDGELVRQEAERIKKLFEI</sequence>
<protein>
    <submittedName>
        <fullName evidence="1">Uncharacterized protein</fullName>
    </submittedName>
</protein>